<name>A0AAU9JT20_9CILI</name>
<evidence type="ECO:0000256" key="1">
    <source>
        <dbReference type="PROSITE-ProRule" id="PRU00339"/>
    </source>
</evidence>
<organism evidence="3 4">
    <name type="scientific">Blepharisma stoltei</name>
    <dbReference type="NCBI Taxonomy" id="1481888"/>
    <lineage>
        <taxon>Eukaryota</taxon>
        <taxon>Sar</taxon>
        <taxon>Alveolata</taxon>
        <taxon>Ciliophora</taxon>
        <taxon>Postciliodesmatophora</taxon>
        <taxon>Heterotrichea</taxon>
        <taxon>Heterotrichida</taxon>
        <taxon>Blepharismidae</taxon>
        <taxon>Blepharisma</taxon>
    </lineage>
</organism>
<reference evidence="3" key="1">
    <citation type="submission" date="2021-09" db="EMBL/GenBank/DDBJ databases">
        <authorList>
            <consortium name="AG Swart"/>
            <person name="Singh M."/>
            <person name="Singh A."/>
            <person name="Seah K."/>
            <person name="Emmerich C."/>
        </authorList>
    </citation>
    <scope>NUCLEOTIDE SEQUENCE</scope>
    <source>
        <strain evidence="3">ATCC30299</strain>
    </source>
</reference>
<dbReference type="PROSITE" id="PS50005">
    <property type="entry name" value="TPR"/>
    <property type="match status" value="1"/>
</dbReference>
<keyword evidence="4" id="KW-1185">Reference proteome</keyword>
<dbReference type="InterPro" id="IPR011990">
    <property type="entry name" value="TPR-like_helical_dom_sf"/>
</dbReference>
<evidence type="ECO:0000313" key="3">
    <source>
        <dbReference type="EMBL" id="CAG9330030.1"/>
    </source>
</evidence>
<sequence length="863" mass="99958">MAEEENSDSSIHSFPEVIINENIPDANLELFDVRTEEINNVPNKDFYSECLSKIRISTKNTSSVLQQEKQVKSKDPFNIATFDKEESIDDVIQKQLDNIEVKNRRRSTLNNNRPKPPPPLISQKNIFEPGSCFSWFVIKGKCIRDIIPDYELFHCRAIFNNLLKSNQACYEAIFGLAKLLAHESKYDESIQLVKDALKLKPNDQLFQTWYAFLQMKNARKTKSEALKNKALFESLLRNYPNEIELLWGLMELSLSGLLAHRVEIEVPQHYATKIKDIDNYYGYLAWSAIFSSEGKEQKSLDIIKELARLNPTKPEAHLFLWDYYYHKIQDYSAAEDVSTEAFLKITEYECYNVLSCIKYAKSLFKNGKYRNCFELLQQKFLEHPTYTVFLYQYGKLCTKSEDYSFNGSAIGALQECLRICDKGRYGVIHYWLAKAFLLGRHPIDAYYSMESALECLELSEQKKIDEMNHEMKNFKEQIEALESVENFLKGRIITIEGIERYKLLSKKVKDLHRFSGDILLAKILWAEGHQEEALSVLTKTAAASGGRLAAYFQLYEYLWINKDYNTLKQLCKDMIKKCKNHQIPTKEWMKAHILYSKVLVKNSNPAKAILLLKCLAKVFPPLPFSSVQYTKHLQKATSIKDLQDLSNIQKEGPSNEISEYLESLTKSESPRPLRERRLLTDQAMDEENEEKAGEEIELPIVEVNERRSFSLRTRNIKKFNSLSIMTEFEDEEMEMILNNKGNIKNLNAPLPTGEGAYVGFSICSEPTFLYKIGKIAASFGVMIEDGLFAIHDYILLLVYERDPVFYEKRKSKALYWKVFLFLHLNDHQSALALIPKIRPSFTPAKIEKLNNMLRSKNIDVKIS</sequence>
<keyword evidence="2" id="KW-0175">Coiled coil</keyword>
<evidence type="ECO:0000256" key="2">
    <source>
        <dbReference type="SAM" id="Coils"/>
    </source>
</evidence>
<dbReference type="Gene3D" id="1.25.40.10">
    <property type="entry name" value="Tetratricopeptide repeat domain"/>
    <property type="match status" value="2"/>
</dbReference>
<evidence type="ECO:0008006" key="5">
    <source>
        <dbReference type="Google" id="ProtNLM"/>
    </source>
</evidence>
<proteinExistence type="predicted"/>
<keyword evidence="1" id="KW-0802">TPR repeat</keyword>
<comment type="caution">
    <text evidence="3">The sequence shown here is derived from an EMBL/GenBank/DDBJ whole genome shotgun (WGS) entry which is preliminary data.</text>
</comment>
<feature type="repeat" description="TPR" evidence="1">
    <location>
        <begin position="170"/>
        <end position="203"/>
    </location>
</feature>
<feature type="coiled-coil region" evidence="2">
    <location>
        <begin position="457"/>
        <end position="491"/>
    </location>
</feature>
<dbReference type="AlphaFoldDB" id="A0AAU9JT20"/>
<dbReference type="InterPro" id="IPR019734">
    <property type="entry name" value="TPR_rpt"/>
</dbReference>
<accession>A0AAU9JT20</accession>
<gene>
    <name evidence="3" type="ORF">BSTOLATCC_MIC50143</name>
</gene>
<dbReference type="EMBL" id="CAJZBQ010000050">
    <property type="protein sequence ID" value="CAG9330030.1"/>
    <property type="molecule type" value="Genomic_DNA"/>
</dbReference>
<dbReference type="Proteomes" id="UP001162131">
    <property type="component" value="Unassembled WGS sequence"/>
</dbReference>
<evidence type="ECO:0000313" key="4">
    <source>
        <dbReference type="Proteomes" id="UP001162131"/>
    </source>
</evidence>
<dbReference type="SUPFAM" id="SSF48452">
    <property type="entry name" value="TPR-like"/>
    <property type="match status" value="2"/>
</dbReference>
<protein>
    <recommendedName>
        <fullName evidence="5">Tetratricopeptide repeat protein</fullName>
    </recommendedName>
</protein>